<dbReference type="EMBL" id="CP080467">
    <property type="protein sequence ID" value="UNO47325.1"/>
    <property type="molecule type" value="Genomic_DNA"/>
</dbReference>
<dbReference type="PANTHER" id="PTHR11706">
    <property type="entry name" value="SOLUTE CARRIER PROTEIN FAMILY 11 MEMBER"/>
    <property type="match status" value="1"/>
</dbReference>
<dbReference type="RefSeq" id="WP_021296737.1">
    <property type="nucleotide sequence ID" value="NZ_AURB01000134.1"/>
</dbReference>
<dbReference type="GO" id="GO:0015086">
    <property type="term" value="F:cadmium ion transmembrane transporter activity"/>
    <property type="evidence" value="ECO:0007669"/>
    <property type="project" value="TreeGrafter"/>
</dbReference>
<evidence type="ECO:0000256" key="3">
    <source>
        <dbReference type="ARBA" id="ARBA00022692"/>
    </source>
</evidence>
<proteinExistence type="predicted"/>
<evidence type="ECO:0000313" key="7">
    <source>
        <dbReference type="Proteomes" id="UP000829401"/>
    </source>
</evidence>
<reference evidence="7" key="1">
    <citation type="journal article" date="2022" name="G3 (Bethesda)">
        <title>Unveiling the complete genome sequence of Alicyclobacillus acidoterrestris DSM 3922T, a taint-producing strain.</title>
        <authorList>
            <person name="Leonardo I.C."/>
            <person name="Barreto Crespo M.T."/>
            <person name="Gaspar F.B."/>
        </authorList>
    </citation>
    <scope>NUCLEOTIDE SEQUENCE [LARGE SCALE GENOMIC DNA]</scope>
    <source>
        <strain evidence="7">DSM 3922</strain>
    </source>
</reference>
<keyword evidence="3" id="KW-0812">Transmembrane</keyword>
<dbReference type="Proteomes" id="UP000829401">
    <property type="component" value="Chromosome"/>
</dbReference>
<name>T0BNP7_ALIAG</name>
<evidence type="ECO:0000256" key="1">
    <source>
        <dbReference type="ARBA" id="ARBA00004141"/>
    </source>
</evidence>
<accession>T0BNP7</accession>
<evidence type="ECO:0000256" key="4">
    <source>
        <dbReference type="ARBA" id="ARBA00022989"/>
    </source>
</evidence>
<keyword evidence="7" id="KW-1185">Reference proteome</keyword>
<dbReference type="GO" id="GO:0005384">
    <property type="term" value="F:manganese ion transmembrane transporter activity"/>
    <property type="evidence" value="ECO:0007669"/>
    <property type="project" value="TreeGrafter"/>
</dbReference>
<keyword evidence="2" id="KW-0813">Transport</keyword>
<dbReference type="InterPro" id="IPR001046">
    <property type="entry name" value="NRAMP_fam"/>
</dbReference>
<dbReference type="OrthoDB" id="141480at2"/>
<accession>A0A9E6ZDW5</accession>
<dbReference type="Pfam" id="PF01566">
    <property type="entry name" value="Nramp"/>
    <property type="match status" value="1"/>
</dbReference>
<dbReference type="PANTHER" id="PTHR11706:SF33">
    <property type="entry name" value="NATURAL RESISTANCE-ASSOCIATED MACROPHAGE PROTEIN 2"/>
    <property type="match status" value="1"/>
</dbReference>
<dbReference type="GO" id="GO:0005886">
    <property type="term" value="C:plasma membrane"/>
    <property type="evidence" value="ECO:0007669"/>
    <property type="project" value="TreeGrafter"/>
</dbReference>
<dbReference type="STRING" id="1356854.N007_08370"/>
<evidence type="ECO:0000313" key="6">
    <source>
        <dbReference type="EMBL" id="UNO47325.1"/>
    </source>
</evidence>
<dbReference type="eggNOG" id="COG1914">
    <property type="taxonomic scope" value="Bacteria"/>
</dbReference>
<dbReference type="GO" id="GO:0034755">
    <property type="term" value="P:iron ion transmembrane transport"/>
    <property type="evidence" value="ECO:0007669"/>
    <property type="project" value="TreeGrafter"/>
</dbReference>
<gene>
    <name evidence="6" type="ORF">K1I37_11340</name>
</gene>
<protein>
    <submittedName>
        <fullName evidence="6">Divalent metal cation transporter</fullName>
    </submittedName>
</protein>
<organism evidence="6 7">
    <name type="scientific">Alicyclobacillus acidoterrestris (strain ATCC 49025 / DSM 3922 / CIP 106132 / NCIMB 13137 / GD3B)</name>
    <dbReference type="NCBI Taxonomy" id="1356854"/>
    <lineage>
        <taxon>Bacteria</taxon>
        <taxon>Bacillati</taxon>
        <taxon>Bacillota</taxon>
        <taxon>Bacilli</taxon>
        <taxon>Bacillales</taxon>
        <taxon>Alicyclobacillaceae</taxon>
        <taxon>Alicyclobacillus</taxon>
    </lineage>
</organism>
<dbReference type="KEGG" id="aaco:K1I37_11340"/>
<keyword evidence="4" id="KW-1133">Transmembrane helix</keyword>
<sequence>MDSMTQNITTQSAVKRLFWMLGMFGPGIIVMLANTDAGCIITAAQSGAAWGYAMVLPQLILIPIVYLVQEITVRLGVVTGKGHGELIRERFGQKWAIFSVSTLFLSAIGALVTEFSGIAGVGELFGISPKYSVSAATIILILLGLTGSYKRVERIGIAMGLFELLLVPAAVMAHPSGHQLLHGLATIPLRNHSYVFLLAANVGAVIMPWMIFYQQSAVVDRKLTMRHLKSARWDTFAGSILTQVVMIAVVIMIAATVGLHNPQRSLNTVADIAQGLLPFLGPTGAKVIFGLGMLGASFVAALVVSLAGAWGIGEVVGFRHSVNSKVKDAKWFYLIYSLAHIGGAVLVFSGINLVNLAVDTEVMNALLLPIVLGFLLLLEAKVLPKAWRMRGIYKYVVWVISLIIMLFGVYMGIQLIV</sequence>
<dbReference type="AlphaFoldDB" id="T0BNP7"/>
<comment type="subcellular location">
    <subcellularLocation>
        <location evidence="1">Membrane</location>
        <topology evidence="1">Multi-pass membrane protein</topology>
    </subcellularLocation>
</comment>
<evidence type="ECO:0000256" key="2">
    <source>
        <dbReference type="ARBA" id="ARBA00022448"/>
    </source>
</evidence>
<keyword evidence="5" id="KW-0472">Membrane</keyword>
<evidence type="ECO:0000256" key="5">
    <source>
        <dbReference type="ARBA" id="ARBA00023136"/>
    </source>
</evidence>